<protein>
    <recommendedName>
        <fullName evidence="2">DUF4328 domain-containing protein</fullName>
    </recommendedName>
</protein>
<comment type="caution">
    <text evidence="3">The sequence shown here is derived from an EMBL/GenBank/DDBJ whole genome shotgun (WGS) entry which is preliminary data.</text>
</comment>
<organism evidence="3 4">
    <name type="scientific">Kribbella yunnanensis</name>
    <dbReference type="NCBI Taxonomy" id="190194"/>
    <lineage>
        <taxon>Bacteria</taxon>
        <taxon>Bacillati</taxon>
        <taxon>Actinomycetota</taxon>
        <taxon>Actinomycetes</taxon>
        <taxon>Propionibacteriales</taxon>
        <taxon>Kribbellaceae</taxon>
        <taxon>Kribbella</taxon>
    </lineage>
</organism>
<gene>
    <name evidence="3" type="ORF">GCM10009745_38520</name>
</gene>
<dbReference type="InterPro" id="IPR025565">
    <property type="entry name" value="DUF4328"/>
</dbReference>
<keyword evidence="1" id="KW-0812">Transmembrane</keyword>
<dbReference type="Proteomes" id="UP001500280">
    <property type="component" value="Unassembled WGS sequence"/>
</dbReference>
<dbReference type="EMBL" id="BAAANF010000013">
    <property type="protein sequence ID" value="GAA1689616.1"/>
    <property type="molecule type" value="Genomic_DNA"/>
</dbReference>
<dbReference type="Pfam" id="PF14219">
    <property type="entry name" value="DUF4328"/>
    <property type="match status" value="1"/>
</dbReference>
<evidence type="ECO:0000313" key="4">
    <source>
        <dbReference type="Proteomes" id="UP001500280"/>
    </source>
</evidence>
<reference evidence="4" key="1">
    <citation type="journal article" date="2019" name="Int. J. Syst. Evol. Microbiol.">
        <title>The Global Catalogue of Microorganisms (GCM) 10K type strain sequencing project: providing services to taxonomists for standard genome sequencing and annotation.</title>
        <authorList>
            <consortium name="The Broad Institute Genomics Platform"/>
            <consortium name="The Broad Institute Genome Sequencing Center for Infectious Disease"/>
            <person name="Wu L."/>
            <person name="Ma J."/>
        </authorList>
    </citation>
    <scope>NUCLEOTIDE SEQUENCE [LARGE SCALE GENOMIC DNA]</scope>
    <source>
        <strain evidence="4">JCM 14307</strain>
    </source>
</reference>
<evidence type="ECO:0000256" key="1">
    <source>
        <dbReference type="SAM" id="Phobius"/>
    </source>
</evidence>
<accession>A0ABN2HKT5</accession>
<keyword evidence="1" id="KW-0472">Membrane</keyword>
<feature type="transmembrane region" description="Helical" evidence="1">
    <location>
        <begin position="190"/>
        <end position="212"/>
    </location>
</feature>
<evidence type="ECO:0000259" key="2">
    <source>
        <dbReference type="Pfam" id="PF14219"/>
    </source>
</evidence>
<feature type="transmembrane region" description="Helical" evidence="1">
    <location>
        <begin position="20"/>
        <end position="44"/>
    </location>
</feature>
<keyword evidence="1" id="KW-1133">Transmembrane helix</keyword>
<evidence type="ECO:0000313" key="3">
    <source>
        <dbReference type="EMBL" id="GAA1689616.1"/>
    </source>
</evidence>
<proteinExistence type="predicted"/>
<feature type="domain" description="DUF4328" evidence="2">
    <location>
        <begin position="53"/>
        <end position="217"/>
    </location>
</feature>
<feature type="transmembrane region" description="Helical" evidence="1">
    <location>
        <begin position="65"/>
        <end position="89"/>
    </location>
</feature>
<feature type="transmembrane region" description="Helical" evidence="1">
    <location>
        <begin position="158"/>
        <end position="178"/>
    </location>
</feature>
<keyword evidence="4" id="KW-1185">Reference proteome</keyword>
<dbReference type="RefSeq" id="WP_344153419.1">
    <property type="nucleotide sequence ID" value="NZ_BAAANF010000013.1"/>
</dbReference>
<name>A0ABN2HKT5_9ACTN</name>
<sequence length="232" mass="25529">MQQQVEPARVRAPRLRDVRGVGIAASWAVCAVAVGDVVSAVGDWRTVRALDGARSEAELAAVDRFNLIVGGVDLGLLAVAGVLFVVWLLRARENSEFLCDAKHYYARSWAVFGWIVPVVGFWALCKYVQNVAVASDPSTEARNAWIDHYKNKTVTRWWVLWILQHFAALLTFRAAAAAQDPYSSGGYGSVALFSSISALLSCAGAVCAVLVIRSINRMQRFRRPIPWWHVAA</sequence>